<organism evidence="2">
    <name type="scientific">Lepeophtheirus salmonis</name>
    <name type="common">Salmon louse</name>
    <name type="synonym">Caligus salmonis</name>
    <dbReference type="NCBI Taxonomy" id="72036"/>
    <lineage>
        <taxon>Eukaryota</taxon>
        <taxon>Metazoa</taxon>
        <taxon>Ecdysozoa</taxon>
        <taxon>Arthropoda</taxon>
        <taxon>Crustacea</taxon>
        <taxon>Multicrustacea</taxon>
        <taxon>Hexanauplia</taxon>
        <taxon>Copepoda</taxon>
        <taxon>Siphonostomatoida</taxon>
        <taxon>Caligidae</taxon>
        <taxon>Lepeophtheirus</taxon>
    </lineage>
</organism>
<dbReference type="AlphaFoldDB" id="A0A0K2V645"/>
<evidence type="ECO:0000313" key="2">
    <source>
        <dbReference type="EMBL" id="CDW45805.1"/>
    </source>
</evidence>
<accession>A0A0K2V645</accession>
<evidence type="ECO:0000256" key="1">
    <source>
        <dbReference type="SAM" id="MobiDB-lite"/>
    </source>
</evidence>
<protein>
    <submittedName>
        <fullName evidence="2">Uncharacterized protein</fullName>
    </submittedName>
</protein>
<feature type="region of interest" description="Disordered" evidence="1">
    <location>
        <begin position="11"/>
        <end position="30"/>
    </location>
</feature>
<proteinExistence type="predicted"/>
<dbReference type="EMBL" id="HACA01028444">
    <property type="protein sequence ID" value="CDW45805.1"/>
    <property type="molecule type" value="Transcribed_RNA"/>
</dbReference>
<reference evidence="2" key="1">
    <citation type="submission" date="2014-05" db="EMBL/GenBank/DDBJ databases">
        <authorList>
            <person name="Chronopoulou M."/>
        </authorList>
    </citation>
    <scope>NUCLEOTIDE SEQUENCE</scope>
    <source>
        <tissue evidence="2">Whole organism</tissue>
    </source>
</reference>
<sequence>MHVQGKDCILISKQRDPQNQSAAGTGPSATAWKPSLLLRVTTLIIKRMSEMYLGEMPIRKIVLQENVIRQKCFRPIVLE</sequence>
<name>A0A0K2V645_LEPSM</name>